<keyword evidence="6" id="KW-1185">Reference proteome</keyword>
<evidence type="ECO:0000256" key="2">
    <source>
        <dbReference type="ARBA" id="ARBA00023125"/>
    </source>
</evidence>
<dbReference type="SUPFAM" id="SSF46689">
    <property type="entry name" value="Homeodomain-like"/>
    <property type="match status" value="2"/>
</dbReference>
<reference evidence="5 6" key="1">
    <citation type="journal article" date="2019" name="Int. J. Syst. Evol. Microbiol.">
        <title>The Global Catalogue of Microorganisms (GCM) 10K type strain sequencing project: providing services to taxonomists for standard genome sequencing and annotation.</title>
        <authorList>
            <consortium name="The Broad Institute Genomics Platform"/>
            <consortium name="The Broad Institute Genome Sequencing Center for Infectious Disease"/>
            <person name="Wu L."/>
            <person name="Ma J."/>
        </authorList>
    </citation>
    <scope>NUCLEOTIDE SEQUENCE [LARGE SCALE GENOMIC DNA]</scope>
    <source>
        <strain evidence="5 6">JCM 11896</strain>
    </source>
</reference>
<dbReference type="InterPro" id="IPR009057">
    <property type="entry name" value="Homeodomain-like_sf"/>
</dbReference>
<dbReference type="InterPro" id="IPR018060">
    <property type="entry name" value="HTH_AraC"/>
</dbReference>
<evidence type="ECO:0000313" key="5">
    <source>
        <dbReference type="EMBL" id="GAA1399661.1"/>
    </source>
</evidence>
<keyword evidence="3" id="KW-0804">Transcription</keyword>
<evidence type="ECO:0000256" key="1">
    <source>
        <dbReference type="ARBA" id="ARBA00023015"/>
    </source>
</evidence>
<evidence type="ECO:0000313" key="6">
    <source>
        <dbReference type="Proteomes" id="UP001501414"/>
    </source>
</evidence>
<comment type="caution">
    <text evidence="5">The sequence shown here is derived from an EMBL/GenBank/DDBJ whole genome shotgun (WGS) entry which is preliminary data.</text>
</comment>
<dbReference type="EMBL" id="BAAAJK010000048">
    <property type="protein sequence ID" value="GAA1399661.1"/>
    <property type="molecule type" value="Genomic_DNA"/>
</dbReference>
<dbReference type="PANTHER" id="PTHR46796">
    <property type="entry name" value="HTH-TYPE TRANSCRIPTIONAL ACTIVATOR RHAS-RELATED"/>
    <property type="match status" value="1"/>
</dbReference>
<accession>A0ABN1Y969</accession>
<protein>
    <recommendedName>
        <fullName evidence="4">HTH araC/xylS-type domain-containing protein</fullName>
    </recommendedName>
</protein>
<evidence type="ECO:0000259" key="4">
    <source>
        <dbReference type="PROSITE" id="PS01124"/>
    </source>
</evidence>
<proteinExistence type="predicted"/>
<dbReference type="InterPro" id="IPR050204">
    <property type="entry name" value="AraC_XylS_family_regulators"/>
</dbReference>
<keyword evidence="2" id="KW-0238">DNA-binding</keyword>
<evidence type="ECO:0000256" key="3">
    <source>
        <dbReference type="ARBA" id="ARBA00023163"/>
    </source>
</evidence>
<dbReference type="SMART" id="SM00342">
    <property type="entry name" value="HTH_ARAC"/>
    <property type="match status" value="1"/>
</dbReference>
<dbReference type="Gene3D" id="1.10.10.60">
    <property type="entry name" value="Homeodomain-like"/>
    <property type="match status" value="1"/>
</dbReference>
<dbReference type="PANTHER" id="PTHR46796:SF12">
    <property type="entry name" value="HTH-TYPE DNA-BINDING TRANSCRIPTIONAL ACTIVATOR EUTR"/>
    <property type="match status" value="1"/>
</dbReference>
<dbReference type="Proteomes" id="UP001501414">
    <property type="component" value="Unassembled WGS sequence"/>
</dbReference>
<feature type="domain" description="HTH araC/xylS-type" evidence="4">
    <location>
        <begin position="225"/>
        <end position="327"/>
    </location>
</feature>
<keyword evidence="1" id="KW-0805">Transcription regulation</keyword>
<dbReference type="Pfam" id="PF12833">
    <property type="entry name" value="HTH_18"/>
    <property type="match status" value="1"/>
</dbReference>
<gene>
    <name evidence="5" type="ORF">GCM10009613_55590</name>
</gene>
<organism evidence="5 6">
    <name type="scientific">Pseudonocardia kongjuensis</name>
    <dbReference type="NCBI Taxonomy" id="102227"/>
    <lineage>
        <taxon>Bacteria</taxon>
        <taxon>Bacillati</taxon>
        <taxon>Actinomycetota</taxon>
        <taxon>Actinomycetes</taxon>
        <taxon>Pseudonocardiales</taxon>
        <taxon>Pseudonocardiaceae</taxon>
        <taxon>Pseudonocardia</taxon>
    </lineage>
</organism>
<name>A0ABN1Y969_9PSEU</name>
<dbReference type="PROSITE" id="PS01124">
    <property type="entry name" value="HTH_ARAC_FAMILY_2"/>
    <property type="match status" value="1"/>
</dbReference>
<sequence>MTEPAPPVSRVELRTTDPDLAHEALRETYADFTVDVFGNAEDFAFRQTGMVAPGVAFAELRYSMGVRSTVEANPDLFMVATRRSGPIDFVSGRDVVRPEIGQPVLTTLQDADWSCVMEDLTIETVAVDPVVLARAATAVFGIGPDELSFTSMTPVSSSAARYWHAVTTHVRQDVLSHAEIAGSPLVLAEALRSVATAALVTFPNTGLTRWDRSGSPGRVEPAALRRALAHVDEHAGEDIGVEEIAAAARVSVRGLQLLFRRHRDSTPMEHLRLVRLDRAHVDLQAADPTRGDTVAAIAARWGFTHPGRFAVQYRQVYGRTPGETLRR</sequence>